<evidence type="ECO:0000256" key="2">
    <source>
        <dbReference type="ARBA" id="ARBA00023163"/>
    </source>
</evidence>
<feature type="compositionally biased region" description="Low complexity" evidence="4">
    <location>
        <begin position="131"/>
        <end position="142"/>
    </location>
</feature>
<name>A0AAP0F1V4_9MAGN</name>
<comment type="caution">
    <text evidence="5">The sequence shown here is derived from an EMBL/GenBank/DDBJ whole genome shotgun (WGS) entry which is preliminary data.</text>
</comment>
<evidence type="ECO:0000256" key="4">
    <source>
        <dbReference type="SAM" id="MobiDB-lite"/>
    </source>
</evidence>
<dbReference type="Proteomes" id="UP001417504">
    <property type="component" value="Unassembled WGS sequence"/>
</dbReference>
<reference evidence="5 6" key="1">
    <citation type="submission" date="2024-01" db="EMBL/GenBank/DDBJ databases">
        <title>Genome assemblies of Stephania.</title>
        <authorList>
            <person name="Yang L."/>
        </authorList>
    </citation>
    <scope>NUCLEOTIDE SEQUENCE [LARGE SCALE GENOMIC DNA]</scope>
    <source>
        <strain evidence="5">QJT</strain>
        <tissue evidence="5">Leaf</tissue>
    </source>
</reference>
<dbReference type="AlphaFoldDB" id="A0AAP0F1V4"/>
<gene>
    <name evidence="5" type="ORF">Sjap_020345</name>
</gene>
<comment type="caution">
    <text evidence="3">Lacks conserved residue(s) required for the propagation of feature annotation.</text>
</comment>
<feature type="region of interest" description="Disordered" evidence="4">
    <location>
        <begin position="536"/>
        <end position="569"/>
    </location>
</feature>
<comment type="similarity">
    <text evidence="3">Belongs to the GRAS family.</text>
</comment>
<keyword evidence="2" id="KW-0804">Transcription</keyword>
<sequence>MTGMPFNLQAKKGVFKISEISSSSNPCAATATAGATSVSSFSSLLVVDNNHKWKRKSCYKEESIISGCCFEPTSVLDTRKSPSPPTSTSTSTLSSSLGAPSTTGSTDSAAGVAAVSDNPPSAKWPSTHGDSPSAAAAAAESAGGNSNRKDEWGSELQPIPTALEIIGGGEKCGGGGGGGGMEDWESMWPETAASPSQEQSLLRWIMGDVEDTSSGLKQFLQGVGPSDHHHHQFEGNAGFGILDSGSGSVSAALEPLTHPSLLAAPQLPNNVRPVASNSLPIPHHTAAAAALPLNLPLPISLSSTGFFQQPQQFELAEEKPQLLSPHHQQQILINQHQQQNQNNNDNNNNSAFFVHLPSFAQQDQQGLLPPQPKRHHPSVVDPSFQISKAPFTDSAQELYLRRQQQQQQQQQNQQGYPQQLQLLPSHLQQRPLIGTKAKLVGGPGEEVSHHRPYQHQFHQTQQTQQQQQQQTQQQQALIDQLFKAAELVESGNLVHARGILARLNHQLSPVGKPLHRAAFYFKEALLLLTATNNAAATATSPHRESPPPSTSSSKLAPTRPSPRLPRSSNSPISRVIRSFLRLSKGLTAFESSISTWGLVANGPPLCRRSH</sequence>
<keyword evidence="1" id="KW-0805">Transcription regulation</keyword>
<feature type="compositionally biased region" description="Gly residues" evidence="4">
    <location>
        <begin position="166"/>
        <end position="181"/>
    </location>
</feature>
<keyword evidence="6" id="KW-1185">Reference proteome</keyword>
<feature type="compositionally biased region" description="Low complexity" evidence="4">
    <location>
        <begin position="86"/>
        <end position="106"/>
    </location>
</feature>
<feature type="region of interest" description="Disordered" evidence="4">
    <location>
        <begin position="362"/>
        <end position="381"/>
    </location>
</feature>
<dbReference type="EMBL" id="JBBNAE010000008">
    <property type="protein sequence ID" value="KAK9103091.1"/>
    <property type="molecule type" value="Genomic_DNA"/>
</dbReference>
<feature type="region of interest" description="Disordered" evidence="4">
    <location>
        <begin position="75"/>
        <end position="192"/>
    </location>
</feature>
<dbReference type="InterPro" id="IPR005202">
    <property type="entry name" value="TF_GRAS"/>
</dbReference>
<dbReference type="PROSITE" id="PS50985">
    <property type="entry name" value="GRAS"/>
    <property type="match status" value="1"/>
</dbReference>
<evidence type="ECO:0000256" key="1">
    <source>
        <dbReference type="ARBA" id="ARBA00023015"/>
    </source>
</evidence>
<organism evidence="5 6">
    <name type="scientific">Stephania japonica</name>
    <dbReference type="NCBI Taxonomy" id="461633"/>
    <lineage>
        <taxon>Eukaryota</taxon>
        <taxon>Viridiplantae</taxon>
        <taxon>Streptophyta</taxon>
        <taxon>Embryophyta</taxon>
        <taxon>Tracheophyta</taxon>
        <taxon>Spermatophyta</taxon>
        <taxon>Magnoliopsida</taxon>
        <taxon>Ranunculales</taxon>
        <taxon>Menispermaceae</taxon>
        <taxon>Menispermoideae</taxon>
        <taxon>Cissampelideae</taxon>
        <taxon>Stephania</taxon>
    </lineage>
</organism>
<dbReference type="Pfam" id="PF03514">
    <property type="entry name" value="GRAS"/>
    <property type="match status" value="1"/>
</dbReference>
<protein>
    <submittedName>
        <fullName evidence="5">Uncharacterized protein</fullName>
    </submittedName>
</protein>
<proteinExistence type="inferred from homology"/>
<evidence type="ECO:0000313" key="6">
    <source>
        <dbReference type="Proteomes" id="UP001417504"/>
    </source>
</evidence>
<evidence type="ECO:0000256" key="3">
    <source>
        <dbReference type="PROSITE-ProRule" id="PRU01191"/>
    </source>
</evidence>
<accession>A0AAP0F1V4</accession>
<evidence type="ECO:0000313" key="5">
    <source>
        <dbReference type="EMBL" id="KAK9103091.1"/>
    </source>
</evidence>